<evidence type="ECO:0000256" key="11">
    <source>
        <dbReference type="ARBA" id="ARBA00022960"/>
    </source>
</evidence>
<evidence type="ECO:0000256" key="15">
    <source>
        <dbReference type="ARBA" id="ARBA00023316"/>
    </source>
</evidence>
<dbReference type="PANTHER" id="PTHR32282:SF11">
    <property type="entry name" value="PENICILLIN-BINDING PROTEIN 1B"/>
    <property type="match status" value="1"/>
</dbReference>
<keyword evidence="5" id="KW-1003">Cell membrane</keyword>
<dbReference type="GO" id="GO:0008955">
    <property type="term" value="F:peptidoglycan glycosyltransferase activity"/>
    <property type="evidence" value="ECO:0007669"/>
    <property type="project" value="UniProtKB-EC"/>
</dbReference>
<gene>
    <name evidence="22" type="ORF">CLV93_102333</name>
    <name evidence="21" type="ORF">JCM18694_09610</name>
</gene>
<comment type="caution">
    <text evidence="22">The sequence shown here is derived from an EMBL/GenBank/DDBJ whole genome shotgun (WGS) entry which is preliminary data.</text>
</comment>
<feature type="transmembrane region" description="Helical" evidence="18">
    <location>
        <begin position="12"/>
        <end position="34"/>
    </location>
</feature>
<dbReference type="GO" id="GO:0009002">
    <property type="term" value="F:serine-type D-Ala-D-Ala carboxypeptidase activity"/>
    <property type="evidence" value="ECO:0007669"/>
    <property type="project" value="UniProtKB-EC"/>
</dbReference>
<evidence type="ECO:0000313" key="21">
    <source>
        <dbReference type="EMBL" id="GET20715.1"/>
    </source>
</evidence>
<evidence type="ECO:0000256" key="2">
    <source>
        <dbReference type="ARBA" id="ARBA00004752"/>
    </source>
</evidence>
<evidence type="ECO:0000256" key="16">
    <source>
        <dbReference type="ARBA" id="ARBA00034000"/>
    </source>
</evidence>
<name>A0A2P8CHU1_9BACT</name>
<evidence type="ECO:0000256" key="4">
    <source>
        <dbReference type="ARBA" id="ARBA00007739"/>
    </source>
</evidence>
<keyword evidence="12" id="KW-0573">Peptidoglycan synthesis</keyword>
<comment type="catalytic activity">
    <reaction evidence="17">
        <text>[GlcNAc-(1-&gt;4)-Mur2Ac(oyl-L-Ala-gamma-D-Glu-L-Lys-D-Ala-D-Ala)](n)-di-trans,octa-cis-undecaprenyl diphosphate + beta-D-GlcNAc-(1-&gt;4)-Mur2Ac(oyl-L-Ala-gamma-D-Glu-L-Lys-D-Ala-D-Ala)-di-trans,octa-cis-undecaprenyl diphosphate = [GlcNAc-(1-&gt;4)-Mur2Ac(oyl-L-Ala-gamma-D-Glu-L-Lys-D-Ala-D-Ala)](n+1)-di-trans,octa-cis-undecaprenyl diphosphate + di-trans,octa-cis-undecaprenyl diphosphate + H(+)</text>
        <dbReference type="Rhea" id="RHEA:23708"/>
        <dbReference type="Rhea" id="RHEA-COMP:9602"/>
        <dbReference type="Rhea" id="RHEA-COMP:9603"/>
        <dbReference type="ChEBI" id="CHEBI:15378"/>
        <dbReference type="ChEBI" id="CHEBI:58405"/>
        <dbReference type="ChEBI" id="CHEBI:60033"/>
        <dbReference type="ChEBI" id="CHEBI:78435"/>
        <dbReference type="EC" id="2.4.99.28"/>
    </reaction>
</comment>
<evidence type="ECO:0000256" key="14">
    <source>
        <dbReference type="ARBA" id="ARBA00023268"/>
    </source>
</evidence>
<dbReference type="InterPro" id="IPR050396">
    <property type="entry name" value="Glycosyltr_51/Transpeptidase"/>
</dbReference>
<evidence type="ECO:0000313" key="24">
    <source>
        <dbReference type="Proteomes" id="UP000396862"/>
    </source>
</evidence>
<dbReference type="GO" id="GO:0071555">
    <property type="term" value="P:cell wall organization"/>
    <property type="evidence" value="ECO:0007669"/>
    <property type="project" value="UniProtKB-KW"/>
</dbReference>
<dbReference type="Gene3D" id="3.40.710.10">
    <property type="entry name" value="DD-peptidase/beta-lactamase superfamily"/>
    <property type="match status" value="1"/>
</dbReference>
<evidence type="ECO:0000256" key="17">
    <source>
        <dbReference type="ARBA" id="ARBA00049902"/>
    </source>
</evidence>
<evidence type="ECO:0000256" key="9">
    <source>
        <dbReference type="ARBA" id="ARBA00022679"/>
    </source>
</evidence>
<feature type="domain" description="Glycosyl transferase family 51" evidence="20">
    <location>
        <begin position="63"/>
        <end position="242"/>
    </location>
</feature>
<evidence type="ECO:0000256" key="10">
    <source>
        <dbReference type="ARBA" id="ARBA00022801"/>
    </source>
</evidence>
<comment type="pathway">
    <text evidence="2">Cell wall biogenesis; peptidoglycan biosynthesis.</text>
</comment>
<dbReference type="RefSeq" id="WP_106541135.1">
    <property type="nucleotide sequence ID" value="NZ_BLAU01000001.1"/>
</dbReference>
<evidence type="ECO:0000256" key="5">
    <source>
        <dbReference type="ARBA" id="ARBA00022475"/>
    </source>
</evidence>
<keyword evidence="14" id="KW-0511">Multifunctional enzyme</keyword>
<dbReference type="PANTHER" id="PTHR32282">
    <property type="entry name" value="BINDING PROTEIN TRANSPEPTIDASE, PUTATIVE-RELATED"/>
    <property type="match status" value="1"/>
</dbReference>
<evidence type="ECO:0000256" key="3">
    <source>
        <dbReference type="ARBA" id="ARBA00007090"/>
    </source>
</evidence>
<dbReference type="AlphaFoldDB" id="A0A2P8CHU1"/>
<keyword evidence="9" id="KW-0808">Transferase</keyword>
<feature type="domain" description="Penicillin-binding protein transpeptidase" evidence="19">
    <location>
        <begin position="456"/>
        <end position="698"/>
    </location>
</feature>
<keyword evidence="18" id="KW-0812">Transmembrane</keyword>
<dbReference type="EMBL" id="BLAU01000001">
    <property type="protein sequence ID" value="GET20715.1"/>
    <property type="molecule type" value="Genomic_DNA"/>
</dbReference>
<keyword evidence="6" id="KW-0121">Carboxypeptidase</keyword>
<dbReference type="InterPro" id="IPR001460">
    <property type="entry name" value="PCN-bd_Tpept"/>
</dbReference>
<evidence type="ECO:0000259" key="20">
    <source>
        <dbReference type="Pfam" id="PF00912"/>
    </source>
</evidence>
<dbReference type="SUPFAM" id="SSF53955">
    <property type="entry name" value="Lysozyme-like"/>
    <property type="match status" value="1"/>
</dbReference>
<dbReference type="InterPro" id="IPR036950">
    <property type="entry name" value="PBP_transglycosylase"/>
</dbReference>
<evidence type="ECO:0000256" key="1">
    <source>
        <dbReference type="ARBA" id="ARBA00004236"/>
    </source>
</evidence>
<dbReference type="GO" id="GO:0008658">
    <property type="term" value="F:penicillin binding"/>
    <property type="evidence" value="ECO:0007669"/>
    <property type="project" value="InterPro"/>
</dbReference>
<dbReference type="GO" id="GO:0006508">
    <property type="term" value="P:proteolysis"/>
    <property type="evidence" value="ECO:0007669"/>
    <property type="project" value="UniProtKB-KW"/>
</dbReference>
<evidence type="ECO:0000256" key="18">
    <source>
        <dbReference type="SAM" id="Phobius"/>
    </source>
</evidence>
<dbReference type="GO" id="GO:0009252">
    <property type="term" value="P:peptidoglycan biosynthetic process"/>
    <property type="evidence" value="ECO:0007669"/>
    <property type="project" value="UniProtKB-KW"/>
</dbReference>
<dbReference type="GO" id="GO:0030288">
    <property type="term" value="C:outer membrane-bounded periplasmic space"/>
    <property type="evidence" value="ECO:0007669"/>
    <property type="project" value="TreeGrafter"/>
</dbReference>
<organism evidence="22 23">
    <name type="scientific">Prolixibacter denitrificans</name>
    <dbReference type="NCBI Taxonomy" id="1541063"/>
    <lineage>
        <taxon>Bacteria</taxon>
        <taxon>Pseudomonadati</taxon>
        <taxon>Bacteroidota</taxon>
        <taxon>Bacteroidia</taxon>
        <taxon>Marinilabiliales</taxon>
        <taxon>Prolixibacteraceae</taxon>
        <taxon>Prolixibacter</taxon>
    </lineage>
</organism>
<reference evidence="22 23" key="1">
    <citation type="submission" date="2018-03" db="EMBL/GenBank/DDBJ databases">
        <title>Genomic Encyclopedia of Archaeal and Bacterial Type Strains, Phase II (KMG-II): from individual species to whole genera.</title>
        <authorList>
            <person name="Goeker M."/>
        </authorList>
    </citation>
    <scope>NUCLEOTIDE SEQUENCE [LARGE SCALE GENOMIC DNA]</scope>
    <source>
        <strain evidence="22 23">DSM 27267</strain>
    </source>
</reference>
<dbReference type="InterPro" id="IPR023346">
    <property type="entry name" value="Lysozyme-like_dom_sf"/>
</dbReference>
<proteinExistence type="inferred from homology"/>
<dbReference type="Pfam" id="PF00905">
    <property type="entry name" value="Transpeptidase"/>
    <property type="match status" value="1"/>
</dbReference>
<dbReference type="GO" id="GO:0008360">
    <property type="term" value="P:regulation of cell shape"/>
    <property type="evidence" value="ECO:0007669"/>
    <property type="project" value="UniProtKB-KW"/>
</dbReference>
<dbReference type="GO" id="GO:0005886">
    <property type="term" value="C:plasma membrane"/>
    <property type="evidence" value="ECO:0007669"/>
    <property type="project" value="UniProtKB-SubCell"/>
</dbReference>
<dbReference type="InterPro" id="IPR001264">
    <property type="entry name" value="Glyco_trans_51"/>
</dbReference>
<comment type="subcellular location">
    <subcellularLocation>
        <location evidence="1">Cell membrane</location>
    </subcellularLocation>
</comment>
<evidence type="ECO:0000256" key="7">
    <source>
        <dbReference type="ARBA" id="ARBA00022670"/>
    </source>
</evidence>
<keyword evidence="24" id="KW-1185">Reference proteome</keyword>
<reference evidence="21 24" key="2">
    <citation type="submission" date="2019-10" db="EMBL/GenBank/DDBJ databases">
        <title>Prolixibacter strains distinguished by the presence of nitrate reductase genes were adept at nitrate-dependent anaerobic corrosion of metallic iron and carbon steel.</title>
        <authorList>
            <person name="Iino T."/>
            <person name="Shono N."/>
            <person name="Ito K."/>
            <person name="Nakamura R."/>
            <person name="Sueoka K."/>
            <person name="Harayama S."/>
            <person name="Ohkuma M."/>
        </authorList>
    </citation>
    <scope>NUCLEOTIDE SEQUENCE [LARGE SCALE GENOMIC DNA]</scope>
    <source>
        <strain evidence="21 24">MIC1-1</strain>
    </source>
</reference>
<dbReference type="OrthoDB" id="9766909at2"/>
<dbReference type="EMBL" id="PYGC01000002">
    <property type="protein sequence ID" value="PSK84544.1"/>
    <property type="molecule type" value="Genomic_DNA"/>
</dbReference>
<evidence type="ECO:0000256" key="13">
    <source>
        <dbReference type="ARBA" id="ARBA00023136"/>
    </source>
</evidence>
<comment type="catalytic activity">
    <reaction evidence="16">
        <text>Preferential cleavage: (Ac)2-L-Lys-D-Ala-|-D-Ala. Also transpeptidation of peptidyl-alanyl moieties that are N-acyl substituents of D-alanine.</text>
        <dbReference type="EC" id="3.4.16.4"/>
    </reaction>
</comment>
<dbReference type="SUPFAM" id="SSF56601">
    <property type="entry name" value="beta-lactamase/transpeptidase-like"/>
    <property type="match status" value="1"/>
</dbReference>
<comment type="similarity">
    <text evidence="4">In the N-terminal section; belongs to the glycosyltransferase 51 family.</text>
</comment>
<dbReference type="Proteomes" id="UP000396862">
    <property type="component" value="Unassembled WGS sequence"/>
</dbReference>
<dbReference type="Pfam" id="PF00912">
    <property type="entry name" value="Transgly"/>
    <property type="match status" value="1"/>
</dbReference>
<evidence type="ECO:0000259" key="19">
    <source>
        <dbReference type="Pfam" id="PF00905"/>
    </source>
</evidence>
<evidence type="ECO:0000256" key="6">
    <source>
        <dbReference type="ARBA" id="ARBA00022645"/>
    </source>
</evidence>
<evidence type="ECO:0000256" key="12">
    <source>
        <dbReference type="ARBA" id="ARBA00022984"/>
    </source>
</evidence>
<keyword evidence="13 18" id="KW-0472">Membrane</keyword>
<comment type="similarity">
    <text evidence="3">In the C-terminal section; belongs to the transpeptidase family.</text>
</comment>
<keyword evidence="15" id="KW-0961">Cell wall biogenesis/degradation</keyword>
<protein>
    <submittedName>
        <fullName evidence="22">Penicillin-binding protein 1A</fullName>
    </submittedName>
</protein>
<dbReference type="Proteomes" id="UP000240621">
    <property type="component" value="Unassembled WGS sequence"/>
</dbReference>
<keyword evidence="7" id="KW-0645">Protease</keyword>
<evidence type="ECO:0000313" key="22">
    <source>
        <dbReference type="EMBL" id="PSK84544.1"/>
    </source>
</evidence>
<accession>A0A2P8CHU1</accession>
<evidence type="ECO:0000313" key="23">
    <source>
        <dbReference type="Proteomes" id="UP000240621"/>
    </source>
</evidence>
<keyword evidence="8" id="KW-0328">Glycosyltransferase</keyword>
<keyword evidence="10" id="KW-0378">Hydrolase</keyword>
<dbReference type="Gene3D" id="1.10.3810.10">
    <property type="entry name" value="Biosynthetic peptidoglycan transglycosylase-like"/>
    <property type="match status" value="1"/>
</dbReference>
<dbReference type="InterPro" id="IPR012338">
    <property type="entry name" value="Beta-lactam/transpept-like"/>
</dbReference>
<evidence type="ECO:0000256" key="8">
    <source>
        <dbReference type="ARBA" id="ARBA00022676"/>
    </source>
</evidence>
<sequence length="783" mass="89311">MTENKKPFRKYLIAFWSLYALGVLGVVILFTLIAKGDLGFMPTFEELENTEPALASEVYTHDGEVLRKFFKENRTYVRFEDLSPNIVNALVATEDVRFYQHSGIDLRGLFRVAKGILTGNESAGGGSTISQQVAKMLFPREQYENKLDFVIRKFREWVIAVKLERSFTKEEILTMYLNKFDFLNLAVGVKSAAQIYFNTTPDSLNVDEAATLVGMAKNPSLFNPVRRPDMVLGRRNVVLSQMTKYGYLTPAAFDTLKTKSLDLKYKREDFKSGSGTYFTEYLRVIMTATKPDRSNYASWQDEKFKEDSIEWETNPLYGWCSKNLKPDGTNYNIYNDGLKIYTTIDSRMQRDAEQSVVEHLSTDLQPTFFSKLKELKHPPFSDDLSVSQIDDILDREIRKSERYHVLHERGLNFKEIKKNFNKPVEMSVFSWKGEVDTTMTPLDSIKYYLSYLRSSMMTMDVKTGAVRAYVGGPNYKYFMYDMVTGGKRQVGSTVKPFLYTLAMQNGYSPCTLVPNTEQTFYLPDGTTWTAKNSSSEREGQMVTLKWGLANSVNQISAWIMKKFNPQAMKNVMRKMGIISPIDAVPSMFLGTSDISLYEMVGAFGTFGNHGVYTKPYFVDRIEDKDGNVLARFTPQQHEAIDQKTAYLMLNLMEGVVNEGTSQRLRWHPVYGHLTADIAGKTGTTQNQSDGWFIGITPELVTGVWTGADLRSIHFKGIHFGQGANMALPIYGRFMNKLYSDSTLNLSQDTKFDRPPNFNINLDCDEVNKKNSQKNQTTTQDDFF</sequence>
<keyword evidence="11" id="KW-0133">Cell shape</keyword>
<keyword evidence="18" id="KW-1133">Transmembrane helix</keyword>